<dbReference type="GO" id="GO:0034506">
    <property type="term" value="C:chromosome, centromeric core domain"/>
    <property type="evidence" value="ECO:0007669"/>
    <property type="project" value="TreeGrafter"/>
</dbReference>
<comment type="caution">
    <text evidence="9">The sequence shown here is derived from an EMBL/GenBank/DDBJ whole genome shotgun (WGS) entry which is preliminary data.</text>
</comment>
<gene>
    <name evidence="9" type="ORF">PIIN_02407</name>
</gene>
<keyword evidence="4 7" id="KW-0472">Membrane</keyword>
<organism evidence="9 10">
    <name type="scientific">Serendipita indica (strain DSM 11827)</name>
    <name type="common">Root endophyte fungus</name>
    <name type="synonym">Piriformospora indica</name>
    <dbReference type="NCBI Taxonomy" id="1109443"/>
    <lineage>
        <taxon>Eukaryota</taxon>
        <taxon>Fungi</taxon>
        <taxon>Dikarya</taxon>
        <taxon>Basidiomycota</taxon>
        <taxon>Agaricomycotina</taxon>
        <taxon>Agaricomycetes</taxon>
        <taxon>Sebacinales</taxon>
        <taxon>Serendipitaceae</taxon>
        <taxon>Serendipita</taxon>
    </lineage>
</organism>
<dbReference type="EMBL" id="CAFZ01000035">
    <property type="protein sequence ID" value="CCA68544.1"/>
    <property type="molecule type" value="Genomic_DNA"/>
</dbReference>
<keyword evidence="3 7" id="KW-1133">Transmembrane helix</keyword>
<dbReference type="PANTHER" id="PTHR28538">
    <property type="entry name" value="INTEGRAL INNER NUCLEAR MEMBRANE PROTEIN IMA1"/>
    <property type="match status" value="1"/>
</dbReference>
<dbReference type="InterPro" id="IPR018617">
    <property type="entry name" value="Ima1_N"/>
</dbReference>
<evidence type="ECO:0000256" key="5">
    <source>
        <dbReference type="ARBA" id="ARBA00023242"/>
    </source>
</evidence>
<dbReference type="InParanoid" id="G4TB68"/>
<dbReference type="HOGENOM" id="CLU_036826_0_0_1"/>
<dbReference type="STRING" id="1109443.G4TB68"/>
<feature type="region of interest" description="Disordered" evidence="6">
    <location>
        <begin position="440"/>
        <end position="459"/>
    </location>
</feature>
<evidence type="ECO:0000256" key="3">
    <source>
        <dbReference type="ARBA" id="ARBA00022989"/>
    </source>
</evidence>
<feature type="domain" description="Ima1 N-terminal" evidence="8">
    <location>
        <begin position="2"/>
        <end position="87"/>
    </location>
</feature>
<proteinExistence type="predicted"/>
<keyword evidence="5" id="KW-0539">Nucleus</keyword>
<evidence type="ECO:0000313" key="10">
    <source>
        <dbReference type="Proteomes" id="UP000007148"/>
    </source>
</evidence>
<dbReference type="eggNOG" id="KOG4623">
    <property type="taxonomic scope" value="Eukaryota"/>
</dbReference>
<dbReference type="GO" id="GO:0071765">
    <property type="term" value="P:nuclear inner membrane organization"/>
    <property type="evidence" value="ECO:0007669"/>
    <property type="project" value="InterPro"/>
</dbReference>
<sequence>MYDAEANKKSFSRRATPSRSTLPTAVEQSIFCKECTVNQALVTNMLANYLPPQNDPSYEALFQTLPEYKASLETRYPIVCERCMPLVEEKLSSKENMARSKALNGWLNANSRHGPPGRPGMKNRVSSAVRPPKEKPWQTYLWALQGILYTITTAWVMISYFYGMSHKRSTFMRPPTPIFIACSLSWTFWNRIRYSVRKAQSRGHAVRTIGRKESMRIQFALWLSRLVMSILTSLWGSKVTEGTFGAFLAIEVALGVLAMITIKAQEPPPISLSRHNSMVVKDVTPKRRRSWVPTESLLATKSKTSQPTFGTPSLVGTVASSSSTVEEMDWTPQFGTLSSELEPLVSESLNSEPTGLENLLAGTSLIGEPTSGNTRGADTTVTKNTPDLLQWIRRQDIFVMGGVTIAILVLLLSAILPAWQVQQSALWDPSWDWTHFETSETNTPLSMPTPNAWDSSGSF</sequence>
<dbReference type="GO" id="GO:0034992">
    <property type="term" value="C:microtubule organizing center attachment site"/>
    <property type="evidence" value="ECO:0007669"/>
    <property type="project" value="TreeGrafter"/>
</dbReference>
<feature type="transmembrane region" description="Helical" evidence="7">
    <location>
        <begin position="140"/>
        <end position="162"/>
    </location>
</feature>
<dbReference type="GO" id="GO:0044732">
    <property type="term" value="C:mitotic spindle pole body"/>
    <property type="evidence" value="ECO:0007669"/>
    <property type="project" value="TreeGrafter"/>
</dbReference>
<protein>
    <recommendedName>
        <fullName evidence="8">Ima1 N-terminal domain-containing protein</fullName>
    </recommendedName>
</protein>
<name>G4TB68_SERID</name>
<evidence type="ECO:0000256" key="6">
    <source>
        <dbReference type="SAM" id="MobiDB-lite"/>
    </source>
</evidence>
<accession>G4TB68</accession>
<dbReference type="InterPro" id="IPR042321">
    <property type="entry name" value="Ima1"/>
</dbReference>
<keyword evidence="10" id="KW-1185">Reference proteome</keyword>
<evidence type="ECO:0000256" key="4">
    <source>
        <dbReference type="ARBA" id="ARBA00023136"/>
    </source>
</evidence>
<dbReference type="OrthoDB" id="5966927at2759"/>
<evidence type="ECO:0000256" key="1">
    <source>
        <dbReference type="ARBA" id="ARBA00004473"/>
    </source>
</evidence>
<dbReference type="Pfam" id="PF09779">
    <property type="entry name" value="Ima1_N"/>
    <property type="match status" value="1"/>
</dbReference>
<feature type="transmembrane region" description="Helical" evidence="7">
    <location>
        <begin position="174"/>
        <end position="192"/>
    </location>
</feature>
<dbReference type="PANTHER" id="PTHR28538:SF1">
    <property type="entry name" value="INTEGRAL INNER NUCLEAR MEMBRANE PROTEIN IMA1"/>
    <property type="match status" value="1"/>
</dbReference>
<reference evidence="9 10" key="1">
    <citation type="journal article" date="2011" name="PLoS Pathog.">
        <title>Endophytic Life Strategies Decoded by Genome and Transcriptome Analyses of the Mutualistic Root Symbiont Piriformospora indica.</title>
        <authorList>
            <person name="Zuccaro A."/>
            <person name="Lahrmann U."/>
            <person name="Guldener U."/>
            <person name="Langen G."/>
            <person name="Pfiffi S."/>
            <person name="Biedenkopf D."/>
            <person name="Wong P."/>
            <person name="Samans B."/>
            <person name="Grimm C."/>
            <person name="Basiewicz M."/>
            <person name="Murat C."/>
            <person name="Martin F."/>
            <person name="Kogel K.H."/>
        </authorList>
    </citation>
    <scope>NUCLEOTIDE SEQUENCE [LARGE SCALE GENOMIC DNA]</scope>
    <source>
        <strain evidence="9 10">DSM 11827</strain>
    </source>
</reference>
<dbReference type="AlphaFoldDB" id="G4TB68"/>
<feature type="transmembrane region" description="Helical" evidence="7">
    <location>
        <begin position="397"/>
        <end position="419"/>
    </location>
</feature>
<evidence type="ECO:0000313" key="9">
    <source>
        <dbReference type="EMBL" id="CCA68544.1"/>
    </source>
</evidence>
<comment type="subcellular location">
    <subcellularLocation>
        <location evidence="1">Nucleus inner membrane</location>
        <topology evidence="1">Multi-pass membrane protein</topology>
    </subcellularLocation>
</comment>
<dbReference type="GO" id="GO:0005637">
    <property type="term" value="C:nuclear inner membrane"/>
    <property type="evidence" value="ECO:0007669"/>
    <property type="project" value="UniProtKB-SubCell"/>
</dbReference>
<keyword evidence="2 7" id="KW-0812">Transmembrane</keyword>
<evidence type="ECO:0000256" key="2">
    <source>
        <dbReference type="ARBA" id="ARBA00022692"/>
    </source>
</evidence>
<dbReference type="Proteomes" id="UP000007148">
    <property type="component" value="Unassembled WGS sequence"/>
</dbReference>
<evidence type="ECO:0000259" key="8">
    <source>
        <dbReference type="Pfam" id="PF09779"/>
    </source>
</evidence>
<feature type="region of interest" description="Disordered" evidence="6">
    <location>
        <begin position="106"/>
        <end position="128"/>
    </location>
</feature>
<evidence type="ECO:0000256" key="7">
    <source>
        <dbReference type="SAM" id="Phobius"/>
    </source>
</evidence>